<gene>
    <name evidence="14" type="ORF">G2W53_020698</name>
</gene>
<keyword evidence="6 13" id="KW-1133">Transmembrane helix</keyword>
<evidence type="ECO:0000313" key="14">
    <source>
        <dbReference type="EMBL" id="KAF7822554.1"/>
    </source>
</evidence>
<keyword evidence="7 12" id="KW-0560">Oxidoreductase</keyword>
<evidence type="ECO:0000256" key="9">
    <source>
        <dbReference type="ARBA" id="ARBA00023033"/>
    </source>
</evidence>
<feature type="transmembrane region" description="Helical" evidence="13">
    <location>
        <begin position="20"/>
        <end position="41"/>
    </location>
</feature>
<dbReference type="GO" id="GO:0004497">
    <property type="term" value="F:monooxygenase activity"/>
    <property type="evidence" value="ECO:0007669"/>
    <property type="project" value="UniProtKB-KW"/>
</dbReference>
<evidence type="ECO:0000256" key="2">
    <source>
        <dbReference type="ARBA" id="ARBA00010617"/>
    </source>
</evidence>
<comment type="cofactor">
    <cofactor evidence="11">
        <name>heme</name>
        <dbReference type="ChEBI" id="CHEBI:30413"/>
    </cofactor>
</comment>
<evidence type="ECO:0000256" key="8">
    <source>
        <dbReference type="ARBA" id="ARBA00023004"/>
    </source>
</evidence>
<comment type="similarity">
    <text evidence="2 12">Belongs to the cytochrome P450 family.</text>
</comment>
<dbReference type="PROSITE" id="PS00086">
    <property type="entry name" value="CYTOCHROME_P450"/>
    <property type="match status" value="1"/>
</dbReference>
<comment type="subcellular location">
    <subcellularLocation>
        <location evidence="1">Membrane</location>
        <topology evidence="1">Single-pass membrane protein</topology>
    </subcellularLocation>
</comment>
<dbReference type="Proteomes" id="UP000634136">
    <property type="component" value="Unassembled WGS sequence"/>
</dbReference>
<evidence type="ECO:0000256" key="7">
    <source>
        <dbReference type="ARBA" id="ARBA00023002"/>
    </source>
</evidence>
<sequence length="481" mass="54714">MEALQEEAAPLSVPIWINNVATLVMVAGVIIALVRVVNSVWVKPRTLERWLTQQNLKGNSYRFVYGDLKEMEKMVQHANSKPISLDDDIVPRIIPFHLHIIRNYGEKCFIWLGGRPMVNTTNPEELKDVFNKISVFQKIPNNPLAKLLVSGIIEYNGETWVKHRKIINPAFHHEKLKLMLPAFYECCNKMVNEWKKLVSESENGSMDLDVWPWSQGMTADVISRTAFGSSCEEGRKVLQLQIQQAHLTHKVLRSIYIPGWRFVPTKLNRRLKELEKEITLLLRGIINKREKGREEGEAPTDDLLGILLESNHREMEDNINGNNKNVGMSIEDVSQLASSSKRRGPPTLWLYPPAPILTRVVLEETRLGNLRLPAGSGIVIPAILVHQDPLLWGDDAKDFNPQRFCEGISKATKSQTSYLPFGWGPRICIGQNFALLEVKMALCLILQNFSFELSPSYTHAPIVVLTLQPQFGTHIILHKLY</sequence>
<dbReference type="EMBL" id="JAAIUW010000007">
    <property type="protein sequence ID" value="KAF7822554.1"/>
    <property type="molecule type" value="Genomic_DNA"/>
</dbReference>
<keyword evidence="9 12" id="KW-0503">Monooxygenase</keyword>
<evidence type="ECO:0000256" key="1">
    <source>
        <dbReference type="ARBA" id="ARBA00004167"/>
    </source>
</evidence>
<keyword evidence="15" id="KW-1185">Reference proteome</keyword>
<dbReference type="GO" id="GO:0005506">
    <property type="term" value="F:iron ion binding"/>
    <property type="evidence" value="ECO:0007669"/>
    <property type="project" value="InterPro"/>
</dbReference>
<evidence type="ECO:0000256" key="12">
    <source>
        <dbReference type="RuleBase" id="RU000461"/>
    </source>
</evidence>
<dbReference type="InterPro" id="IPR017972">
    <property type="entry name" value="Cyt_P450_CS"/>
</dbReference>
<comment type="caution">
    <text evidence="14">The sequence shown here is derived from an EMBL/GenBank/DDBJ whole genome shotgun (WGS) entry which is preliminary data.</text>
</comment>
<dbReference type="OrthoDB" id="1470350at2759"/>
<dbReference type="GO" id="GO:0016020">
    <property type="term" value="C:membrane"/>
    <property type="evidence" value="ECO:0007669"/>
    <property type="project" value="UniProtKB-SubCell"/>
</dbReference>
<dbReference type="InterPro" id="IPR002401">
    <property type="entry name" value="Cyt_P450_E_grp-I"/>
</dbReference>
<dbReference type="AlphaFoldDB" id="A0A834TRL5"/>
<reference evidence="14" key="1">
    <citation type="submission" date="2020-09" db="EMBL/GenBank/DDBJ databases">
        <title>Genome-Enabled Discovery of Anthraquinone Biosynthesis in Senna tora.</title>
        <authorList>
            <person name="Kang S.-H."/>
            <person name="Pandey R.P."/>
            <person name="Lee C.-M."/>
            <person name="Sim J.-S."/>
            <person name="Jeong J.-T."/>
            <person name="Choi B.-S."/>
            <person name="Jung M."/>
            <person name="Ginzburg D."/>
            <person name="Zhao K."/>
            <person name="Won S.Y."/>
            <person name="Oh T.-J."/>
            <person name="Yu Y."/>
            <person name="Kim N.-H."/>
            <person name="Lee O.R."/>
            <person name="Lee T.-H."/>
            <person name="Bashyal P."/>
            <person name="Kim T.-S."/>
            <person name="Lee W.-H."/>
            <person name="Kawkins C."/>
            <person name="Kim C.-K."/>
            <person name="Kim J.S."/>
            <person name="Ahn B.O."/>
            <person name="Rhee S.Y."/>
            <person name="Sohng J.K."/>
        </authorList>
    </citation>
    <scope>NUCLEOTIDE SEQUENCE</scope>
    <source>
        <tissue evidence="14">Leaf</tissue>
    </source>
</reference>
<evidence type="ECO:0000256" key="10">
    <source>
        <dbReference type="ARBA" id="ARBA00023136"/>
    </source>
</evidence>
<dbReference type="InterPro" id="IPR050665">
    <property type="entry name" value="Cytochrome_P450_Monooxygen"/>
</dbReference>
<evidence type="ECO:0000313" key="15">
    <source>
        <dbReference type="Proteomes" id="UP000634136"/>
    </source>
</evidence>
<dbReference type="Pfam" id="PF00067">
    <property type="entry name" value="p450"/>
    <property type="match status" value="2"/>
</dbReference>
<feature type="binding site" description="axial binding residue" evidence="11">
    <location>
        <position position="428"/>
    </location>
    <ligand>
        <name>heme</name>
        <dbReference type="ChEBI" id="CHEBI:30413"/>
    </ligand>
    <ligandPart>
        <name>Fe</name>
        <dbReference type="ChEBI" id="CHEBI:18248"/>
    </ligandPart>
</feature>
<dbReference type="PRINTS" id="PR00463">
    <property type="entry name" value="EP450I"/>
</dbReference>
<dbReference type="Gene3D" id="1.10.630.10">
    <property type="entry name" value="Cytochrome P450"/>
    <property type="match status" value="2"/>
</dbReference>
<keyword evidence="5 11" id="KW-0479">Metal-binding</keyword>
<accession>A0A834TRL5</accession>
<dbReference type="InterPro" id="IPR001128">
    <property type="entry name" value="Cyt_P450"/>
</dbReference>
<name>A0A834TRL5_9FABA</name>
<protein>
    <submittedName>
        <fullName evidence="14">Cytochrome P450 CYP72A219</fullName>
    </submittedName>
</protein>
<organism evidence="14 15">
    <name type="scientific">Senna tora</name>
    <dbReference type="NCBI Taxonomy" id="362788"/>
    <lineage>
        <taxon>Eukaryota</taxon>
        <taxon>Viridiplantae</taxon>
        <taxon>Streptophyta</taxon>
        <taxon>Embryophyta</taxon>
        <taxon>Tracheophyta</taxon>
        <taxon>Spermatophyta</taxon>
        <taxon>Magnoliopsida</taxon>
        <taxon>eudicotyledons</taxon>
        <taxon>Gunneridae</taxon>
        <taxon>Pentapetalae</taxon>
        <taxon>rosids</taxon>
        <taxon>fabids</taxon>
        <taxon>Fabales</taxon>
        <taxon>Fabaceae</taxon>
        <taxon>Caesalpinioideae</taxon>
        <taxon>Cassia clade</taxon>
        <taxon>Senna</taxon>
    </lineage>
</organism>
<dbReference type="InterPro" id="IPR036396">
    <property type="entry name" value="Cyt_P450_sf"/>
</dbReference>
<evidence type="ECO:0000256" key="11">
    <source>
        <dbReference type="PIRSR" id="PIRSR602401-1"/>
    </source>
</evidence>
<dbReference type="SUPFAM" id="SSF48264">
    <property type="entry name" value="Cytochrome P450"/>
    <property type="match status" value="1"/>
</dbReference>
<keyword evidence="4 13" id="KW-0812">Transmembrane</keyword>
<dbReference type="GO" id="GO:0020037">
    <property type="term" value="F:heme binding"/>
    <property type="evidence" value="ECO:0007669"/>
    <property type="project" value="InterPro"/>
</dbReference>
<dbReference type="PANTHER" id="PTHR24282:SF255">
    <property type="entry name" value="CYTOCHROME P450 72A11-RELATED"/>
    <property type="match status" value="1"/>
</dbReference>
<dbReference type="PANTHER" id="PTHR24282">
    <property type="entry name" value="CYTOCHROME P450 FAMILY MEMBER"/>
    <property type="match status" value="1"/>
</dbReference>
<keyword evidence="3 11" id="KW-0349">Heme</keyword>
<evidence type="ECO:0000256" key="4">
    <source>
        <dbReference type="ARBA" id="ARBA00022692"/>
    </source>
</evidence>
<proteinExistence type="inferred from homology"/>
<evidence type="ECO:0000256" key="3">
    <source>
        <dbReference type="ARBA" id="ARBA00022617"/>
    </source>
</evidence>
<evidence type="ECO:0000256" key="13">
    <source>
        <dbReference type="SAM" id="Phobius"/>
    </source>
</evidence>
<keyword evidence="8 11" id="KW-0408">Iron</keyword>
<evidence type="ECO:0000256" key="5">
    <source>
        <dbReference type="ARBA" id="ARBA00022723"/>
    </source>
</evidence>
<evidence type="ECO:0000256" key="6">
    <source>
        <dbReference type="ARBA" id="ARBA00022989"/>
    </source>
</evidence>
<keyword evidence="10 13" id="KW-0472">Membrane</keyword>
<dbReference type="GO" id="GO:0016705">
    <property type="term" value="F:oxidoreductase activity, acting on paired donors, with incorporation or reduction of molecular oxygen"/>
    <property type="evidence" value="ECO:0007669"/>
    <property type="project" value="InterPro"/>
</dbReference>